<dbReference type="Proteomes" id="UP001407405">
    <property type="component" value="Unassembled WGS sequence"/>
</dbReference>
<accession>A0ABU9VQK3</accession>
<sequence>MSEAIQERDEKTGSFKTILIVVLVVLLIPIVTIGVLYVSNESFKQSTNNVLSLIPGPAGNYFRSLPTPEDQDVLKRDIARHYITMDQDRIVDKLLVIRAEDEQLYQDLLLMMNRENPRKMADVTEKLQRAFVNDDTLVRILEEVEQDLLARSSALSSYFTSLTRPNAVNEIQRMHRSGEIRSEELGQLFHQFAPAQAAYYMRYLDDSLVQQVRNQLPGSLLSEIDKQVAFQLSHEQVLIQQSNLYSRKRVDELIPLLTTENEHPLTDLAFLYHQMSVSKGGRILARSEDPEMMQQLLKEMMQLEQLVESRDGRTNQLTEAVSVYQDYNRKVQELVAVYQRMDLAELAPLVERMLVSNTIVQQHIFSPEDQIVITEEQLVIDVLNKMKPALISELLGQLSTPRAVLLSQKLYGE</sequence>
<evidence type="ECO:0000313" key="3">
    <source>
        <dbReference type="Proteomes" id="UP001407405"/>
    </source>
</evidence>
<evidence type="ECO:0000313" key="2">
    <source>
        <dbReference type="EMBL" id="MEN1759448.1"/>
    </source>
</evidence>
<gene>
    <name evidence="2" type="ORF">AAIG11_03085</name>
</gene>
<keyword evidence="1" id="KW-0472">Membrane</keyword>
<organism evidence="2 3">
    <name type="scientific">Anoxynatronum sibiricum</name>
    <dbReference type="NCBI Taxonomy" id="210623"/>
    <lineage>
        <taxon>Bacteria</taxon>
        <taxon>Bacillati</taxon>
        <taxon>Bacillota</taxon>
        <taxon>Clostridia</taxon>
        <taxon>Eubacteriales</taxon>
        <taxon>Clostridiaceae</taxon>
        <taxon>Anoxynatronum</taxon>
    </lineage>
</organism>
<dbReference type="RefSeq" id="WP_343184804.1">
    <property type="nucleotide sequence ID" value="NZ_JBCITM010000002.1"/>
</dbReference>
<comment type="caution">
    <text evidence="2">The sequence shown here is derived from an EMBL/GenBank/DDBJ whole genome shotgun (WGS) entry which is preliminary data.</text>
</comment>
<feature type="transmembrane region" description="Helical" evidence="1">
    <location>
        <begin position="18"/>
        <end position="38"/>
    </location>
</feature>
<evidence type="ECO:0000256" key="1">
    <source>
        <dbReference type="SAM" id="Phobius"/>
    </source>
</evidence>
<protein>
    <submittedName>
        <fullName evidence="2">Uncharacterized protein</fullName>
    </submittedName>
</protein>
<reference evidence="2 3" key="1">
    <citation type="submission" date="2024-04" db="EMBL/GenBank/DDBJ databases">
        <title>Genome sequencing and metabolic network reconstruction of aminoacids and betaine degradation by Anoxynatronum sibiricum.</title>
        <authorList>
            <person name="Detkova E.N."/>
            <person name="Boltjanskaja Y.V."/>
            <person name="Mardanov A.V."/>
            <person name="Kevbrin V."/>
        </authorList>
    </citation>
    <scope>NUCLEOTIDE SEQUENCE [LARGE SCALE GENOMIC DNA]</scope>
    <source>
        <strain evidence="2 3">Z-7981</strain>
    </source>
</reference>
<dbReference type="EMBL" id="JBCITM010000002">
    <property type="protein sequence ID" value="MEN1759448.1"/>
    <property type="molecule type" value="Genomic_DNA"/>
</dbReference>
<keyword evidence="1" id="KW-1133">Transmembrane helix</keyword>
<name>A0ABU9VQK3_9CLOT</name>
<keyword evidence="3" id="KW-1185">Reference proteome</keyword>
<keyword evidence="1" id="KW-0812">Transmembrane</keyword>
<proteinExistence type="predicted"/>